<dbReference type="NCBIfam" id="TIGR01664">
    <property type="entry name" value="DNA-3'-Pase"/>
    <property type="match status" value="1"/>
</dbReference>
<keyword evidence="2" id="KW-0418">Kinase</keyword>
<dbReference type="Gene3D" id="3.40.50.1000">
    <property type="entry name" value="HAD superfamily/HAD-like"/>
    <property type="match status" value="1"/>
</dbReference>
<dbReference type="PANTHER" id="PTHR12083:SF9">
    <property type="entry name" value="BIFUNCTIONAL POLYNUCLEOTIDE PHOSPHATASE_KINASE"/>
    <property type="match status" value="1"/>
</dbReference>
<dbReference type="InterPro" id="IPR027417">
    <property type="entry name" value="P-loop_NTPase"/>
</dbReference>
<dbReference type="Gene3D" id="3.40.50.300">
    <property type="entry name" value="P-loop containing nucleotide triphosphate hydrolases"/>
    <property type="match status" value="1"/>
</dbReference>
<gene>
    <name evidence="2" type="primary">pnk1</name>
    <name evidence="2" type="ORF">QQZ08_001450</name>
</gene>
<accession>A0ABR1IDY1</accession>
<proteinExistence type="predicted"/>
<dbReference type="NCBIfam" id="TIGR01662">
    <property type="entry name" value="HAD-SF-IIIA"/>
    <property type="match status" value="1"/>
</dbReference>
<sequence length="477" mass="53132">MAPANPQGKRKAAAAPISPPPTKRKIQSGTTSESNFPPSRTPLTDLDLENAVANFFTPASQKPKDRTTWSERSPNDDTPATLLVGRYEPEVKEDRTVKRTKVAAFDLDSTLIATASGKKHSGGASDWKWWDNGVPGRLRELYQDGYRVVILSNQGGLKLHFDANYKGPKASVQKRVGEFKQKCSAVLSSLDLPTTVYAATSQDIYRKPRTGMWTELCDDYDIEDVDLENSIFIGDAGGRTASLGKGADGVVPMAKDFSCSDRNFAHNAGIKYQTPEEFFLGEKPRSFIREFDLAHYPRGDAENAATDGPRVFEKTNDQDIVLFCGPPGAGKSSFYWKYLKPLGYARINQDTLKTRDRCLQTAKEHLGEGDSIAIDNTNADPSTRSLWIEEAKKFGIPIRCVWFSTPLPLCEHNDAVRALNASMNPESRQSLPKMAFNGFASRFKPPQQKEGFQDVTEVPFQFLGSKEEYEIWGRYWA</sequence>
<dbReference type="PANTHER" id="PTHR12083">
    <property type="entry name" value="BIFUNCTIONAL POLYNUCLEOTIDE PHOSPHATASE/KINASE"/>
    <property type="match status" value="1"/>
</dbReference>
<evidence type="ECO:0000313" key="2">
    <source>
        <dbReference type="EMBL" id="KAK7431832.1"/>
    </source>
</evidence>
<feature type="region of interest" description="Disordered" evidence="1">
    <location>
        <begin position="1"/>
        <end position="81"/>
    </location>
</feature>
<protein>
    <submittedName>
        <fullName evidence="2">DNA kinase/phosphatase Pnk1</fullName>
    </submittedName>
</protein>
<dbReference type="Proteomes" id="UP001498421">
    <property type="component" value="Unassembled WGS sequence"/>
</dbReference>
<feature type="compositionally biased region" description="Polar residues" evidence="1">
    <location>
        <begin position="27"/>
        <end position="42"/>
    </location>
</feature>
<keyword evidence="3" id="KW-1185">Reference proteome</keyword>
<dbReference type="InterPro" id="IPR023214">
    <property type="entry name" value="HAD_sf"/>
</dbReference>
<name>A0ABR1IDY1_9HYPO</name>
<dbReference type="EMBL" id="JAZAVK010000008">
    <property type="protein sequence ID" value="KAK7431832.1"/>
    <property type="molecule type" value="Genomic_DNA"/>
</dbReference>
<dbReference type="Pfam" id="PF13671">
    <property type="entry name" value="AAA_33"/>
    <property type="match status" value="1"/>
</dbReference>
<dbReference type="InterPro" id="IPR013954">
    <property type="entry name" value="PNK3P"/>
</dbReference>
<organism evidence="2 3">
    <name type="scientific">Neonectria magnoliae</name>
    <dbReference type="NCBI Taxonomy" id="2732573"/>
    <lineage>
        <taxon>Eukaryota</taxon>
        <taxon>Fungi</taxon>
        <taxon>Dikarya</taxon>
        <taxon>Ascomycota</taxon>
        <taxon>Pezizomycotina</taxon>
        <taxon>Sordariomycetes</taxon>
        <taxon>Hypocreomycetidae</taxon>
        <taxon>Hypocreales</taxon>
        <taxon>Nectriaceae</taxon>
        <taxon>Neonectria</taxon>
    </lineage>
</organism>
<dbReference type="SUPFAM" id="SSF56784">
    <property type="entry name" value="HAD-like"/>
    <property type="match status" value="1"/>
</dbReference>
<comment type="caution">
    <text evidence="2">The sequence shown here is derived from an EMBL/GenBank/DDBJ whole genome shotgun (WGS) entry which is preliminary data.</text>
</comment>
<keyword evidence="2" id="KW-0808">Transferase</keyword>
<dbReference type="InterPro" id="IPR006551">
    <property type="entry name" value="Polynucleotide_phosphatase"/>
</dbReference>
<dbReference type="GO" id="GO:0016301">
    <property type="term" value="F:kinase activity"/>
    <property type="evidence" value="ECO:0007669"/>
    <property type="project" value="UniProtKB-KW"/>
</dbReference>
<dbReference type="InterPro" id="IPR006549">
    <property type="entry name" value="HAD-SF_hydro_IIIA"/>
</dbReference>
<evidence type="ECO:0000313" key="3">
    <source>
        <dbReference type="Proteomes" id="UP001498421"/>
    </source>
</evidence>
<evidence type="ECO:0000256" key="1">
    <source>
        <dbReference type="SAM" id="MobiDB-lite"/>
    </source>
</evidence>
<reference evidence="2 3" key="1">
    <citation type="journal article" date="2025" name="Microbiol. Resour. Announc.">
        <title>Draft genome sequences for Neonectria magnoliae and Neonectria punicea, canker pathogens of Liriodendron tulipifera and Acer saccharum in West Virginia.</title>
        <authorList>
            <person name="Petronek H.M."/>
            <person name="Kasson M.T."/>
            <person name="Metheny A.M."/>
            <person name="Stauder C.M."/>
            <person name="Lovett B."/>
            <person name="Lynch S.C."/>
            <person name="Garnas J.R."/>
            <person name="Kasson L.R."/>
            <person name="Stajich J.E."/>
        </authorList>
    </citation>
    <scope>NUCLEOTIDE SEQUENCE [LARGE SCALE GENOMIC DNA]</scope>
    <source>
        <strain evidence="2 3">NRRL 64651</strain>
    </source>
</reference>
<feature type="compositionally biased region" description="Basic and acidic residues" evidence="1">
    <location>
        <begin position="62"/>
        <end position="75"/>
    </location>
</feature>
<dbReference type="InterPro" id="IPR036412">
    <property type="entry name" value="HAD-like_sf"/>
</dbReference>
<dbReference type="SUPFAM" id="SSF52540">
    <property type="entry name" value="P-loop containing nucleoside triphosphate hydrolases"/>
    <property type="match status" value="1"/>
</dbReference>
<dbReference type="Pfam" id="PF08645">
    <property type="entry name" value="PNK3P"/>
    <property type="match status" value="1"/>
</dbReference>